<organism evidence="2 3">
    <name type="scientific">Knufia peltigerae</name>
    <dbReference type="NCBI Taxonomy" id="1002370"/>
    <lineage>
        <taxon>Eukaryota</taxon>
        <taxon>Fungi</taxon>
        <taxon>Dikarya</taxon>
        <taxon>Ascomycota</taxon>
        <taxon>Pezizomycotina</taxon>
        <taxon>Eurotiomycetes</taxon>
        <taxon>Chaetothyriomycetidae</taxon>
        <taxon>Chaetothyriales</taxon>
        <taxon>Trichomeriaceae</taxon>
        <taxon>Knufia</taxon>
    </lineage>
</organism>
<dbReference type="GO" id="GO:0016491">
    <property type="term" value="F:oxidoreductase activity"/>
    <property type="evidence" value="ECO:0007669"/>
    <property type="project" value="InterPro"/>
</dbReference>
<comment type="caution">
    <text evidence="2">The sequence shown here is derived from an EMBL/GenBank/DDBJ whole genome shotgun (WGS) entry which is preliminary data.</text>
</comment>
<keyword evidence="3" id="KW-1185">Reference proteome</keyword>
<dbReference type="InterPro" id="IPR013154">
    <property type="entry name" value="ADH-like_N"/>
</dbReference>
<sequence>MPQSISIARVDGKPGKVYYPLSLDELPKPLPKAGEVVVRIHAAALNHRDLFIRQHLYPGTSFGIPLLSDACGTVTELGPGVDSTWKGKRVVINPTQGWQDSREGPEDQKSVRILGGTKYLPKGVLQEYFAVSFTQLEEAPDHLDDVHAAALPLTGVTAWRAVMVKCGPQNIGPGKNILITGIGGGVALMALQFAVASGANVYVTSGSREKILQAKSLGARDGVNYKDKEWDKALLSTLPSNRNYFDAIVDGAGNDVVNRAVNLLKVS</sequence>
<dbReference type="EMBL" id="JAPDRN010000029">
    <property type="protein sequence ID" value="KAJ9636485.1"/>
    <property type="molecule type" value="Genomic_DNA"/>
</dbReference>
<dbReference type="Gene3D" id="3.90.180.10">
    <property type="entry name" value="Medium-chain alcohol dehydrogenases, catalytic domain"/>
    <property type="match status" value="1"/>
</dbReference>
<dbReference type="PANTHER" id="PTHR45033:SF3">
    <property type="entry name" value="DEHYDROGENASE, PUTATIVE (AFU_ORTHOLOGUE AFUA_2G13270)-RELATED"/>
    <property type="match status" value="1"/>
</dbReference>
<dbReference type="Proteomes" id="UP001172681">
    <property type="component" value="Unassembled WGS sequence"/>
</dbReference>
<proteinExistence type="predicted"/>
<dbReference type="InterPro" id="IPR052711">
    <property type="entry name" value="Zinc_ADH-like"/>
</dbReference>
<dbReference type="InterPro" id="IPR011032">
    <property type="entry name" value="GroES-like_sf"/>
</dbReference>
<dbReference type="Gene3D" id="3.40.50.720">
    <property type="entry name" value="NAD(P)-binding Rossmann-like Domain"/>
    <property type="match status" value="1"/>
</dbReference>
<dbReference type="SMART" id="SM00829">
    <property type="entry name" value="PKS_ER"/>
    <property type="match status" value="1"/>
</dbReference>
<dbReference type="InterPro" id="IPR013149">
    <property type="entry name" value="ADH-like_C"/>
</dbReference>
<reference evidence="2" key="1">
    <citation type="submission" date="2022-10" db="EMBL/GenBank/DDBJ databases">
        <title>Culturing micro-colonial fungi from biological soil crusts in the Mojave desert and describing Neophaeococcomyces mojavensis, and introducing the new genera and species Taxawa tesnikishii.</title>
        <authorList>
            <person name="Kurbessoian T."/>
            <person name="Stajich J.E."/>
        </authorList>
    </citation>
    <scope>NUCLEOTIDE SEQUENCE</scope>
    <source>
        <strain evidence="2">TK_35</strain>
    </source>
</reference>
<evidence type="ECO:0000259" key="1">
    <source>
        <dbReference type="SMART" id="SM00829"/>
    </source>
</evidence>
<dbReference type="Pfam" id="PF08240">
    <property type="entry name" value="ADH_N"/>
    <property type="match status" value="1"/>
</dbReference>
<evidence type="ECO:0000313" key="2">
    <source>
        <dbReference type="EMBL" id="KAJ9636485.1"/>
    </source>
</evidence>
<dbReference type="AlphaFoldDB" id="A0AA38Y5Y2"/>
<feature type="domain" description="Enoyl reductase (ER)" evidence="1">
    <location>
        <begin position="12"/>
        <end position="257"/>
    </location>
</feature>
<accession>A0AA38Y5Y2</accession>
<dbReference type="PANTHER" id="PTHR45033">
    <property type="match status" value="1"/>
</dbReference>
<dbReference type="SUPFAM" id="SSF51735">
    <property type="entry name" value="NAD(P)-binding Rossmann-fold domains"/>
    <property type="match status" value="1"/>
</dbReference>
<dbReference type="SUPFAM" id="SSF50129">
    <property type="entry name" value="GroES-like"/>
    <property type="match status" value="1"/>
</dbReference>
<dbReference type="InterPro" id="IPR020843">
    <property type="entry name" value="ER"/>
</dbReference>
<gene>
    <name evidence="2" type="ORF">H2204_005318</name>
</gene>
<protein>
    <recommendedName>
        <fullName evidence="1">Enoyl reductase (ER) domain-containing protein</fullName>
    </recommendedName>
</protein>
<dbReference type="InterPro" id="IPR036291">
    <property type="entry name" value="NAD(P)-bd_dom_sf"/>
</dbReference>
<name>A0AA38Y5Y2_9EURO</name>
<evidence type="ECO:0000313" key="3">
    <source>
        <dbReference type="Proteomes" id="UP001172681"/>
    </source>
</evidence>
<dbReference type="Pfam" id="PF00107">
    <property type="entry name" value="ADH_zinc_N"/>
    <property type="match status" value="1"/>
</dbReference>